<dbReference type="Pfam" id="PF20258">
    <property type="entry name" value="tRNA_Me_trans_C"/>
    <property type="match status" value="1"/>
</dbReference>
<accession>A0A0D8HE61</accession>
<dbReference type="SUPFAM" id="SSF52402">
    <property type="entry name" value="Adenine nucleotide alpha hydrolases-like"/>
    <property type="match status" value="1"/>
</dbReference>
<feature type="active site" description="Nucleophile" evidence="9">
    <location>
        <position position="96"/>
    </location>
</feature>
<keyword evidence="3 9" id="KW-0819">tRNA processing</keyword>
<dbReference type="GO" id="GO:0000049">
    <property type="term" value="F:tRNA binding"/>
    <property type="evidence" value="ECO:0007669"/>
    <property type="project" value="UniProtKB-KW"/>
</dbReference>
<feature type="binding site" evidence="9">
    <location>
        <begin position="6"/>
        <end position="13"/>
    </location>
    <ligand>
        <name>ATP</name>
        <dbReference type="ChEBI" id="CHEBI:30616"/>
    </ligand>
</feature>
<organism evidence="12 13">
    <name type="scientific">Acidithrix ferrooxidans</name>
    <dbReference type="NCBI Taxonomy" id="1280514"/>
    <lineage>
        <taxon>Bacteria</taxon>
        <taxon>Bacillati</taxon>
        <taxon>Actinomycetota</taxon>
        <taxon>Acidimicrobiia</taxon>
        <taxon>Acidimicrobiales</taxon>
        <taxon>Acidimicrobiaceae</taxon>
        <taxon>Acidithrix</taxon>
    </lineage>
</organism>
<keyword evidence="2 9" id="KW-0808">Transferase</keyword>
<comment type="catalytic activity">
    <reaction evidence="8 9">
        <text>S-sulfanyl-L-cysteinyl-[protein] + uridine(34) in tRNA + AH2 + ATP = 2-thiouridine(34) in tRNA + L-cysteinyl-[protein] + A + AMP + diphosphate + H(+)</text>
        <dbReference type="Rhea" id="RHEA:47032"/>
        <dbReference type="Rhea" id="RHEA-COMP:10131"/>
        <dbReference type="Rhea" id="RHEA-COMP:11726"/>
        <dbReference type="Rhea" id="RHEA-COMP:11727"/>
        <dbReference type="Rhea" id="RHEA-COMP:11728"/>
        <dbReference type="ChEBI" id="CHEBI:13193"/>
        <dbReference type="ChEBI" id="CHEBI:15378"/>
        <dbReference type="ChEBI" id="CHEBI:17499"/>
        <dbReference type="ChEBI" id="CHEBI:29950"/>
        <dbReference type="ChEBI" id="CHEBI:30616"/>
        <dbReference type="ChEBI" id="CHEBI:33019"/>
        <dbReference type="ChEBI" id="CHEBI:61963"/>
        <dbReference type="ChEBI" id="CHEBI:65315"/>
        <dbReference type="ChEBI" id="CHEBI:87170"/>
        <dbReference type="ChEBI" id="CHEBI:456215"/>
        <dbReference type="EC" id="2.8.1.13"/>
    </reaction>
</comment>
<feature type="region of interest" description="Interaction with tRNA" evidence="9">
    <location>
        <begin position="142"/>
        <end position="144"/>
    </location>
</feature>
<gene>
    <name evidence="9 12" type="primary">mnmA</name>
    <name evidence="12" type="ORF">AXFE_29750</name>
</gene>
<dbReference type="RefSeq" id="WP_052606660.1">
    <property type="nucleotide sequence ID" value="NZ_JXYS01000095.1"/>
</dbReference>
<feature type="active site" description="Cysteine persulfide intermediate" evidence="9">
    <location>
        <position position="192"/>
    </location>
</feature>
<feature type="domain" description="tRNA-specific 2-thiouridylase MnmA-like C-terminal" evidence="10">
    <location>
        <begin position="312"/>
        <end position="342"/>
    </location>
</feature>
<evidence type="ECO:0000313" key="13">
    <source>
        <dbReference type="Proteomes" id="UP000032360"/>
    </source>
</evidence>
<comment type="function">
    <text evidence="9">Catalyzes the 2-thiolation of uridine at the wobble position (U34) of tRNA, leading to the formation of s(2)U34.</text>
</comment>
<keyword evidence="5 9" id="KW-0067">ATP-binding</keyword>
<dbReference type="AlphaFoldDB" id="A0A0D8HE61"/>
<keyword evidence="1 9" id="KW-0820">tRNA-binding</keyword>
<evidence type="ECO:0000256" key="9">
    <source>
        <dbReference type="HAMAP-Rule" id="MF_00144"/>
    </source>
</evidence>
<dbReference type="Gene3D" id="2.40.30.10">
    <property type="entry name" value="Translation factors"/>
    <property type="match status" value="1"/>
</dbReference>
<comment type="similarity">
    <text evidence="9">Belongs to the MnmA/TRMU family.</text>
</comment>
<dbReference type="Pfam" id="PF03054">
    <property type="entry name" value="tRNA_Me_trans"/>
    <property type="match status" value="1"/>
</dbReference>
<dbReference type="HAMAP" id="MF_00144">
    <property type="entry name" value="tRNA_thiouridyl_MnmA"/>
    <property type="match status" value="1"/>
</dbReference>
<dbReference type="EC" id="2.8.1.13" evidence="9"/>
<comment type="caution">
    <text evidence="9">Lacks conserved residue(s) required for the propagation of feature annotation.</text>
</comment>
<comment type="caution">
    <text evidence="12">The sequence shown here is derived from an EMBL/GenBank/DDBJ whole genome shotgun (WGS) entry which is preliminary data.</text>
</comment>
<feature type="site" description="Interaction with tRNA" evidence="9">
    <location>
        <position position="121"/>
    </location>
</feature>
<evidence type="ECO:0000256" key="7">
    <source>
        <dbReference type="ARBA" id="ARBA00023157"/>
    </source>
</evidence>
<comment type="subcellular location">
    <subcellularLocation>
        <location evidence="9">Cytoplasm</location>
    </subcellularLocation>
</comment>
<dbReference type="STRING" id="1280514.AXFE_29750"/>
<evidence type="ECO:0000259" key="10">
    <source>
        <dbReference type="Pfam" id="PF20258"/>
    </source>
</evidence>
<evidence type="ECO:0000256" key="1">
    <source>
        <dbReference type="ARBA" id="ARBA00022555"/>
    </source>
</evidence>
<dbReference type="OrthoDB" id="9800696at2"/>
<dbReference type="EMBL" id="JXYS01000095">
    <property type="protein sequence ID" value="KJF16174.1"/>
    <property type="molecule type" value="Genomic_DNA"/>
</dbReference>
<dbReference type="InterPro" id="IPR004506">
    <property type="entry name" value="MnmA-like"/>
</dbReference>
<feature type="binding site" evidence="9">
    <location>
        <position position="32"/>
    </location>
    <ligand>
        <name>ATP</name>
        <dbReference type="ChEBI" id="CHEBI:30616"/>
    </ligand>
</feature>
<dbReference type="Proteomes" id="UP000032360">
    <property type="component" value="Unassembled WGS sequence"/>
</dbReference>
<dbReference type="PANTHER" id="PTHR11933">
    <property type="entry name" value="TRNA 5-METHYLAMINOMETHYL-2-THIOURIDYLATE -METHYLTRANSFERASE"/>
    <property type="match status" value="1"/>
</dbReference>
<sequence length="343" mass="37667">MRVLIAMSGGVDSSVAALMMKNAGHEVVGATMKLWGGVSDSGCCSVSDVADARMVAGRIGIDHHVFNFTEEFESNVVDHYVKSYSSGLTPNPCIECNRKIKFDLFIDRALRLGFDMVATGHYARVEERVDGFHLLRGIDPKKDQSYVISMLNQQRLGRLILPIGDFPKEQVREIAKDAGLITASKPDSQDVCFIASTTSRVEFLSKRTAVHEGVIVDSDTGSELGKVEAIETVTIGQRRGLGTVGDSKRRYVIEVRNDERKIVMGTLDDTYASMLHFGDLATTLGPIEEGSHVMIQTSSHGYVKGGTFWFDRVELDEPIRKVAPGQTVAFYRDDEVLGSGVVR</sequence>
<dbReference type="Pfam" id="PF20259">
    <property type="entry name" value="tRNA_Me_trans_M"/>
    <property type="match status" value="1"/>
</dbReference>
<dbReference type="CDD" id="cd01998">
    <property type="entry name" value="MnmA_TRMU-like"/>
    <property type="match status" value="1"/>
</dbReference>
<evidence type="ECO:0000313" key="12">
    <source>
        <dbReference type="EMBL" id="KJF16174.1"/>
    </source>
</evidence>
<dbReference type="PANTHER" id="PTHR11933:SF5">
    <property type="entry name" value="MITOCHONDRIAL TRNA-SPECIFIC 2-THIOURIDYLASE 1"/>
    <property type="match status" value="1"/>
</dbReference>
<dbReference type="PATRIC" id="fig|1280514.3.peg.3935"/>
<dbReference type="GO" id="GO:0002143">
    <property type="term" value="P:tRNA wobble position uridine thiolation"/>
    <property type="evidence" value="ECO:0007669"/>
    <property type="project" value="TreeGrafter"/>
</dbReference>
<dbReference type="NCBIfam" id="TIGR00420">
    <property type="entry name" value="trmU"/>
    <property type="match status" value="1"/>
</dbReference>
<dbReference type="GO" id="GO:0005524">
    <property type="term" value="F:ATP binding"/>
    <property type="evidence" value="ECO:0007669"/>
    <property type="project" value="UniProtKB-KW"/>
</dbReference>
<keyword evidence="7" id="KW-1015">Disulfide bond</keyword>
<evidence type="ECO:0000256" key="5">
    <source>
        <dbReference type="ARBA" id="ARBA00022840"/>
    </source>
</evidence>
<evidence type="ECO:0000259" key="11">
    <source>
        <dbReference type="Pfam" id="PF20259"/>
    </source>
</evidence>
<evidence type="ECO:0000256" key="8">
    <source>
        <dbReference type="ARBA" id="ARBA00051542"/>
    </source>
</evidence>
<feature type="binding site" evidence="9">
    <location>
        <position position="120"/>
    </location>
    <ligand>
        <name>ATP</name>
        <dbReference type="ChEBI" id="CHEBI:30616"/>
    </ligand>
</feature>
<evidence type="ECO:0000256" key="3">
    <source>
        <dbReference type="ARBA" id="ARBA00022694"/>
    </source>
</evidence>
<dbReference type="GO" id="GO:0103016">
    <property type="term" value="F:tRNA-uridine 2-sulfurtransferase activity"/>
    <property type="evidence" value="ECO:0007669"/>
    <property type="project" value="UniProtKB-EC"/>
</dbReference>
<evidence type="ECO:0000256" key="4">
    <source>
        <dbReference type="ARBA" id="ARBA00022741"/>
    </source>
</evidence>
<feature type="domain" description="tRNA-specific 2-thiouridylase MnmA-like central" evidence="11">
    <location>
        <begin position="202"/>
        <end position="264"/>
    </location>
</feature>
<dbReference type="NCBIfam" id="NF001138">
    <property type="entry name" value="PRK00143.1"/>
    <property type="match status" value="1"/>
</dbReference>
<dbReference type="InterPro" id="IPR046884">
    <property type="entry name" value="MnmA-like_central"/>
</dbReference>
<keyword evidence="13" id="KW-1185">Reference proteome</keyword>
<dbReference type="InterPro" id="IPR023382">
    <property type="entry name" value="MnmA-like_central_sf"/>
</dbReference>
<protein>
    <recommendedName>
        <fullName evidence="9">tRNA-specific 2-thiouridylase MnmA</fullName>
        <ecNumber evidence="9">2.8.1.13</ecNumber>
    </recommendedName>
</protein>
<dbReference type="InterPro" id="IPR046885">
    <property type="entry name" value="MnmA-like_C"/>
</dbReference>
<dbReference type="Gene3D" id="2.30.30.280">
    <property type="entry name" value="Adenine nucleotide alpha hydrolases-like domains"/>
    <property type="match status" value="1"/>
</dbReference>
<dbReference type="Gene3D" id="3.40.50.620">
    <property type="entry name" value="HUPs"/>
    <property type="match status" value="1"/>
</dbReference>
<keyword evidence="6 9" id="KW-0694">RNA-binding</keyword>
<evidence type="ECO:0000256" key="2">
    <source>
        <dbReference type="ARBA" id="ARBA00022679"/>
    </source>
</evidence>
<proteinExistence type="inferred from homology"/>
<name>A0A0D8HE61_9ACTN</name>
<keyword evidence="9" id="KW-0963">Cytoplasm</keyword>
<feature type="site" description="Interaction with tRNA" evidence="9">
    <location>
        <position position="326"/>
    </location>
</feature>
<reference evidence="12 13" key="1">
    <citation type="submission" date="2015-01" db="EMBL/GenBank/DDBJ databases">
        <title>Draft genome of the acidophilic iron oxidizer Acidithrix ferrooxidans strain Py-F3.</title>
        <authorList>
            <person name="Poehlein A."/>
            <person name="Eisen S."/>
            <person name="Schloemann M."/>
            <person name="Johnson B.D."/>
            <person name="Daniel R."/>
            <person name="Muehling M."/>
        </authorList>
    </citation>
    <scope>NUCLEOTIDE SEQUENCE [LARGE SCALE GENOMIC DNA]</scope>
    <source>
        <strain evidence="12 13">Py-F3</strain>
    </source>
</reference>
<keyword evidence="4 9" id="KW-0547">Nucleotide-binding</keyword>
<dbReference type="GO" id="GO:0005737">
    <property type="term" value="C:cytoplasm"/>
    <property type="evidence" value="ECO:0007669"/>
    <property type="project" value="UniProtKB-SubCell"/>
</dbReference>
<dbReference type="InterPro" id="IPR014729">
    <property type="entry name" value="Rossmann-like_a/b/a_fold"/>
</dbReference>
<evidence type="ECO:0000256" key="6">
    <source>
        <dbReference type="ARBA" id="ARBA00022884"/>
    </source>
</evidence>